<accession>A0A1D7QLH2</accession>
<dbReference type="InterPro" id="IPR006626">
    <property type="entry name" value="PbH1"/>
</dbReference>
<dbReference type="SUPFAM" id="SSF51126">
    <property type="entry name" value="Pectin lyase-like"/>
    <property type="match status" value="1"/>
</dbReference>
<dbReference type="InterPro" id="IPR011050">
    <property type="entry name" value="Pectin_lyase_fold/virulence"/>
</dbReference>
<keyword evidence="2" id="KW-1185">Reference proteome</keyword>
<evidence type="ECO:0000313" key="2">
    <source>
        <dbReference type="Proteomes" id="UP000094313"/>
    </source>
</evidence>
<dbReference type="Proteomes" id="UP000094313">
    <property type="component" value="Chromosome"/>
</dbReference>
<dbReference type="Gene3D" id="2.160.20.10">
    <property type="entry name" value="Single-stranded right-handed beta-helix, Pectin lyase-like"/>
    <property type="match status" value="1"/>
</dbReference>
<organism evidence="1 2">
    <name type="scientific">Pedobacter steynii</name>
    <dbReference type="NCBI Taxonomy" id="430522"/>
    <lineage>
        <taxon>Bacteria</taxon>
        <taxon>Pseudomonadati</taxon>
        <taxon>Bacteroidota</taxon>
        <taxon>Sphingobacteriia</taxon>
        <taxon>Sphingobacteriales</taxon>
        <taxon>Sphingobacteriaceae</taxon>
        <taxon>Pedobacter</taxon>
    </lineage>
</organism>
<sequence>MKNLFLLGILAFLLTACSKNNEINGLSAKNEKESSAQNLLAITSFYVNGSSGNDANAGTSPALALKTIQAALWKTTDGAGATIYVAGGTYKERLYWSNSGASSAEPITLTNYNNGVVILDGVNATNSAQNEMIAIASKSHIRIDHISIANNYRSNAKGIYMVGSGTDVHFTFCKIYNIGWTTNSSAVPSSTDNASPLIVVGSTGTSYNEIYIGSNEIYNCNTGYSEGLTLTGNVENFLVECNVVHDIKNIGIDLSGNYSWTNAPANVNFARNGNVKNNTVYRCVSPVATSAGIYVDGGKWINIEGNTTYENSTGISAGCENNNNNTEGINIRSNFIYNNVEAGIIMGANAPNSKVINSTITNNTLFKNFSKTGWGGEIHLQNTDQLSIRNNIIQSASNIVIVASAGYNATNLSFNYNNYFSASGSSANITFDWGSINQTTYGSLAAFKTATGLDANSTYGTPSFVSASLPNPNLHLTSASLCVNTGFPSFVAQPGELDIDKDARVRNGRVDIGADETAY</sequence>
<proteinExistence type="predicted"/>
<dbReference type="KEGG" id="psty:BFS30_21285"/>
<name>A0A1D7QLH2_9SPHI</name>
<dbReference type="SMART" id="SM00710">
    <property type="entry name" value="PbH1"/>
    <property type="match status" value="6"/>
</dbReference>
<dbReference type="EMBL" id="CP017141">
    <property type="protein sequence ID" value="AOM79469.1"/>
    <property type="molecule type" value="Genomic_DNA"/>
</dbReference>
<dbReference type="InterPro" id="IPR012334">
    <property type="entry name" value="Pectin_lyas_fold"/>
</dbReference>
<dbReference type="RefSeq" id="WP_069381131.1">
    <property type="nucleotide sequence ID" value="NZ_CP017141.1"/>
</dbReference>
<dbReference type="PROSITE" id="PS51257">
    <property type="entry name" value="PROKAR_LIPOPROTEIN"/>
    <property type="match status" value="1"/>
</dbReference>
<protein>
    <submittedName>
        <fullName evidence="1">Uncharacterized protein</fullName>
    </submittedName>
</protein>
<dbReference type="AlphaFoldDB" id="A0A1D7QLH2"/>
<reference evidence="1 2" key="1">
    <citation type="submission" date="2016-08" db="EMBL/GenBank/DDBJ databases">
        <authorList>
            <person name="Seilhamer J.J."/>
        </authorList>
    </citation>
    <scope>NUCLEOTIDE SEQUENCE [LARGE SCALE GENOMIC DNA]</scope>
    <source>
        <strain evidence="1 2">DX4</strain>
    </source>
</reference>
<evidence type="ECO:0000313" key="1">
    <source>
        <dbReference type="EMBL" id="AOM79469.1"/>
    </source>
</evidence>
<dbReference type="OrthoDB" id="9795486at2"/>
<gene>
    <name evidence="1" type="ORF">BFS30_21285</name>
</gene>